<dbReference type="Proteomes" id="UP000218334">
    <property type="component" value="Unassembled WGS sequence"/>
</dbReference>
<organism evidence="1 2">
    <name type="scientific">Armillaria solidipes</name>
    <dbReference type="NCBI Taxonomy" id="1076256"/>
    <lineage>
        <taxon>Eukaryota</taxon>
        <taxon>Fungi</taxon>
        <taxon>Dikarya</taxon>
        <taxon>Basidiomycota</taxon>
        <taxon>Agaricomycotina</taxon>
        <taxon>Agaricomycetes</taxon>
        <taxon>Agaricomycetidae</taxon>
        <taxon>Agaricales</taxon>
        <taxon>Marasmiineae</taxon>
        <taxon>Physalacriaceae</taxon>
        <taxon>Armillaria</taxon>
    </lineage>
</organism>
<protein>
    <submittedName>
        <fullName evidence="1">Uncharacterized protein</fullName>
    </submittedName>
</protein>
<keyword evidence="2" id="KW-1185">Reference proteome</keyword>
<dbReference type="EMBL" id="KZ293420">
    <property type="protein sequence ID" value="PBK73262.1"/>
    <property type="molecule type" value="Genomic_DNA"/>
</dbReference>
<reference evidence="2" key="1">
    <citation type="journal article" date="2017" name="Nat. Ecol. Evol.">
        <title>Genome expansion and lineage-specific genetic innovations in the forest pathogenic fungi Armillaria.</title>
        <authorList>
            <person name="Sipos G."/>
            <person name="Prasanna A.N."/>
            <person name="Walter M.C."/>
            <person name="O'Connor E."/>
            <person name="Balint B."/>
            <person name="Krizsan K."/>
            <person name="Kiss B."/>
            <person name="Hess J."/>
            <person name="Varga T."/>
            <person name="Slot J."/>
            <person name="Riley R."/>
            <person name="Boka B."/>
            <person name="Rigling D."/>
            <person name="Barry K."/>
            <person name="Lee J."/>
            <person name="Mihaltcheva S."/>
            <person name="LaButti K."/>
            <person name="Lipzen A."/>
            <person name="Waldron R."/>
            <person name="Moloney N.M."/>
            <person name="Sperisen C."/>
            <person name="Kredics L."/>
            <person name="Vagvoelgyi C."/>
            <person name="Patrignani A."/>
            <person name="Fitzpatrick D."/>
            <person name="Nagy I."/>
            <person name="Doyle S."/>
            <person name="Anderson J.B."/>
            <person name="Grigoriev I.V."/>
            <person name="Gueldener U."/>
            <person name="Muensterkoetter M."/>
            <person name="Nagy L.G."/>
        </authorList>
    </citation>
    <scope>NUCLEOTIDE SEQUENCE [LARGE SCALE GENOMIC DNA]</scope>
    <source>
        <strain evidence="2">28-4</strain>
    </source>
</reference>
<gene>
    <name evidence="1" type="ORF">ARMSODRAFT_1014847</name>
</gene>
<name>A0A2H3C218_9AGAR</name>
<sequence>MADKIITNSTLATHSSLINYHFIIDQGMAHHLRNIHERKWIPQASWSLDEVCWCDFLQNGQTFIGRYKCLIAHISTADSQPWNNPQLWCSV</sequence>
<accession>A0A2H3C218</accession>
<evidence type="ECO:0000313" key="2">
    <source>
        <dbReference type="Proteomes" id="UP000218334"/>
    </source>
</evidence>
<dbReference type="AlphaFoldDB" id="A0A2H3C218"/>
<evidence type="ECO:0000313" key="1">
    <source>
        <dbReference type="EMBL" id="PBK73262.1"/>
    </source>
</evidence>
<proteinExistence type="predicted"/>